<evidence type="ECO:0000256" key="1">
    <source>
        <dbReference type="ARBA" id="ARBA00006594"/>
    </source>
</evidence>
<comment type="similarity">
    <text evidence="1 4">Belongs to the N(4)/N(6)-methyltransferase family.</text>
</comment>
<reference evidence="7" key="1">
    <citation type="submission" date="2020-07" db="EMBL/GenBank/DDBJ databases">
        <title>Metabolic diversity and evolutionary history of the archaeal phylum ###Micrarchaeota### uncovered from a freshwater lake metagenome.</title>
        <authorList>
            <person name="Kadnikov V.V."/>
            <person name="Savvichev A.S."/>
            <person name="Mardanov A.V."/>
            <person name="Beletsky A.V."/>
            <person name="Chupakov A.V."/>
            <person name="Kokryatskaya N.M."/>
            <person name="Pimenov N.V."/>
            <person name="Ravin N.V."/>
        </authorList>
    </citation>
    <scope>NUCLEOTIDE SEQUENCE [LARGE SCALE GENOMIC DNA]</scope>
</reference>
<dbReference type="InterPro" id="IPR029063">
    <property type="entry name" value="SAM-dependent_MTases_sf"/>
</dbReference>
<dbReference type="InterPro" id="IPR002941">
    <property type="entry name" value="DNA_methylase_N4/N6"/>
</dbReference>
<dbReference type="PANTHER" id="PTHR13370">
    <property type="entry name" value="RNA METHYLASE-RELATED"/>
    <property type="match status" value="1"/>
</dbReference>
<evidence type="ECO:0000259" key="5">
    <source>
        <dbReference type="Pfam" id="PF01555"/>
    </source>
</evidence>
<evidence type="ECO:0000313" key="6">
    <source>
        <dbReference type="EMBL" id="QLJ52827.1"/>
    </source>
</evidence>
<dbReference type="Proteomes" id="UP000510821">
    <property type="component" value="Chromosome"/>
</dbReference>
<evidence type="ECO:0000256" key="3">
    <source>
        <dbReference type="ARBA" id="ARBA00022679"/>
    </source>
</evidence>
<dbReference type="PANTHER" id="PTHR13370:SF3">
    <property type="entry name" value="TRNA (GUANINE(10)-N2)-METHYLTRANSFERASE HOMOLOG"/>
    <property type="match status" value="1"/>
</dbReference>
<feature type="domain" description="DNA methylase N-4/N-6" evidence="5">
    <location>
        <begin position="23"/>
        <end position="326"/>
    </location>
</feature>
<dbReference type="Pfam" id="PF01555">
    <property type="entry name" value="N6_N4_Mtase"/>
    <property type="match status" value="1"/>
</dbReference>
<dbReference type="Gene3D" id="3.40.50.150">
    <property type="entry name" value="Vaccinia Virus protein VP39"/>
    <property type="match status" value="1"/>
</dbReference>
<dbReference type="GO" id="GO:0003677">
    <property type="term" value="F:DNA binding"/>
    <property type="evidence" value="ECO:0007669"/>
    <property type="project" value="InterPro"/>
</dbReference>
<dbReference type="GO" id="GO:0008170">
    <property type="term" value="F:N-methyltransferase activity"/>
    <property type="evidence" value="ECO:0007669"/>
    <property type="project" value="InterPro"/>
</dbReference>
<dbReference type="GO" id="GO:0009307">
    <property type="term" value="P:DNA restriction-modification system"/>
    <property type="evidence" value="ECO:0007669"/>
    <property type="project" value="UniProtKB-KW"/>
</dbReference>
<keyword evidence="4" id="KW-0680">Restriction system</keyword>
<dbReference type="GO" id="GO:0032259">
    <property type="term" value="P:methylation"/>
    <property type="evidence" value="ECO:0007669"/>
    <property type="project" value="UniProtKB-KW"/>
</dbReference>
<organism evidence="6 7">
    <name type="scientific">Fermentimicrarchaeum limneticum</name>
    <dbReference type="NCBI Taxonomy" id="2795018"/>
    <lineage>
        <taxon>Archaea</taxon>
        <taxon>Candidatus Micrarchaeota</taxon>
        <taxon>Candidatus Fermentimicrarchaeales</taxon>
        <taxon>Candidatus Fermentimicrarchaeaceae</taxon>
        <taxon>Candidatus Fermentimicrarchaeum</taxon>
    </lineage>
</organism>
<dbReference type="EMBL" id="CP058998">
    <property type="protein sequence ID" value="QLJ52827.1"/>
    <property type="molecule type" value="Genomic_DNA"/>
</dbReference>
<dbReference type="PRINTS" id="PR00508">
    <property type="entry name" value="S21N4MTFRASE"/>
</dbReference>
<name>A0A7D5XPR5_FERL1</name>
<dbReference type="AlphaFoldDB" id="A0A7D5XPR5"/>
<evidence type="ECO:0000256" key="2">
    <source>
        <dbReference type="ARBA" id="ARBA00022603"/>
    </source>
</evidence>
<dbReference type="SUPFAM" id="SSF53335">
    <property type="entry name" value="S-adenosyl-L-methionine-dependent methyltransferases"/>
    <property type="match status" value="1"/>
</dbReference>
<dbReference type="GO" id="GO:0005737">
    <property type="term" value="C:cytoplasm"/>
    <property type="evidence" value="ECO:0007669"/>
    <property type="project" value="TreeGrafter"/>
</dbReference>
<dbReference type="KEGG" id="flt:Sv326_0652"/>
<comment type="catalytic activity">
    <reaction evidence="4">
        <text>a 2'-deoxycytidine in DNA + S-adenosyl-L-methionine = an N(4)-methyl-2'-deoxycytidine in DNA + S-adenosyl-L-homocysteine + H(+)</text>
        <dbReference type="Rhea" id="RHEA:16857"/>
        <dbReference type="Rhea" id="RHEA-COMP:11369"/>
        <dbReference type="Rhea" id="RHEA-COMP:13674"/>
        <dbReference type="ChEBI" id="CHEBI:15378"/>
        <dbReference type="ChEBI" id="CHEBI:57856"/>
        <dbReference type="ChEBI" id="CHEBI:59789"/>
        <dbReference type="ChEBI" id="CHEBI:85452"/>
        <dbReference type="ChEBI" id="CHEBI:137933"/>
        <dbReference type="EC" id="2.1.1.113"/>
    </reaction>
</comment>
<dbReference type="PROSITE" id="PS00092">
    <property type="entry name" value="N6_MTASE"/>
    <property type="match status" value="1"/>
</dbReference>
<dbReference type="EC" id="2.1.1.113" evidence="4"/>
<proteinExistence type="inferred from homology"/>
<keyword evidence="2 4" id="KW-0489">Methyltransferase</keyword>
<sequence>MEVNSIYEGDNLEIMSKFPDKSVDLMYADPPFYTNKRFEIIWKDGAEKRAFEDRWAGGIEHYTAWMEPRLRECHRLLKNTGSFYLHCDYHASAHLRILLDKIFGESNFRNEIIWKRKTGRGETQHKSKQFGVCTDYILFYSKSKDSKFNSQFKPVSEADDEYKEYVKKFYTHIDKEGRKFQIDNLASPSPRPNLTYEYKGYKPPAYGWAIEKEKMEQWDKEGRLWFPANKKGRIRRKRFLDELKGQPIQNLWDDIQPISSQSNERLGYPTQKPVALLERMIVTSSDKGDLVLDPFCGCGTTIVAAQKLGRKWIGIDVSPTACKLMQKRLRKEFSVSVHIIRGEVDLNYVKKLAPFEFQNWVITDKFLGKVSERKVGDMGIDGFTPQVLGGYPIQVKQSPDVGRNVVDNFETAMRRIGKKKGYIVAFSFGKGAIEEVARIKNAGELDIILRTVQELLDGRVD</sequence>
<dbReference type="InterPro" id="IPR001091">
    <property type="entry name" value="RM_Methyltransferase"/>
</dbReference>
<gene>
    <name evidence="6" type="ORF">Sv326_0652</name>
</gene>
<evidence type="ECO:0000313" key="7">
    <source>
        <dbReference type="Proteomes" id="UP000510821"/>
    </source>
</evidence>
<dbReference type="GO" id="GO:0015667">
    <property type="term" value="F:site-specific DNA-methyltransferase (cytosine-N4-specific) activity"/>
    <property type="evidence" value="ECO:0007669"/>
    <property type="project" value="UniProtKB-EC"/>
</dbReference>
<accession>A0A7D5XPR5</accession>
<protein>
    <recommendedName>
        <fullName evidence="4">Type II methyltransferase</fullName>
        <ecNumber evidence="4">2.1.1.113</ecNumber>
    </recommendedName>
    <alternativeName>
        <fullName evidence="4">N-4 cytosine-specific methyltransferase</fullName>
    </alternativeName>
</protein>
<keyword evidence="4" id="KW-0949">S-adenosyl-L-methionine</keyword>
<evidence type="ECO:0000256" key="4">
    <source>
        <dbReference type="RuleBase" id="RU362026"/>
    </source>
</evidence>
<dbReference type="InterPro" id="IPR002052">
    <property type="entry name" value="DNA_methylase_N6_adenine_CS"/>
</dbReference>
<dbReference type="CDD" id="cd02440">
    <property type="entry name" value="AdoMet_MTases"/>
    <property type="match status" value="1"/>
</dbReference>
<keyword evidence="3 6" id="KW-0808">Transferase</keyword>